<accession>A0A915NP38</accession>
<keyword evidence="2" id="KW-1185">Reference proteome</keyword>
<name>A0A915NP38_9BILA</name>
<evidence type="ECO:0000256" key="1">
    <source>
        <dbReference type="SAM" id="MobiDB-lite"/>
    </source>
</evidence>
<feature type="compositionally biased region" description="Basic residues" evidence="1">
    <location>
        <begin position="347"/>
        <end position="364"/>
    </location>
</feature>
<feature type="compositionally biased region" description="Gly residues" evidence="1">
    <location>
        <begin position="336"/>
        <end position="346"/>
    </location>
</feature>
<proteinExistence type="predicted"/>
<dbReference type="Proteomes" id="UP000887560">
    <property type="component" value="Unplaced"/>
</dbReference>
<dbReference type="AlphaFoldDB" id="A0A915NP38"/>
<evidence type="ECO:0000313" key="3">
    <source>
        <dbReference type="WBParaSite" id="scf7180000420583.g5495"/>
    </source>
</evidence>
<feature type="region of interest" description="Disordered" evidence="1">
    <location>
        <begin position="291"/>
        <end position="364"/>
    </location>
</feature>
<dbReference type="WBParaSite" id="scf7180000420583.g5495">
    <property type="protein sequence ID" value="scf7180000420583.g5495"/>
    <property type="gene ID" value="scf7180000420583.g5495"/>
</dbReference>
<evidence type="ECO:0000313" key="2">
    <source>
        <dbReference type="Proteomes" id="UP000887560"/>
    </source>
</evidence>
<reference evidence="3" key="1">
    <citation type="submission" date="2022-11" db="UniProtKB">
        <authorList>
            <consortium name="WormBaseParasite"/>
        </authorList>
    </citation>
    <scope>IDENTIFICATION</scope>
</reference>
<feature type="compositionally biased region" description="Low complexity" evidence="1">
    <location>
        <begin position="294"/>
        <end position="303"/>
    </location>
</feature>
<feature type="compositionally biased region" description="Gly residues" evidence="1">
    <location>
        <begin position="304"/>
        <end position="326"/>
    </location>
</feature>
<sequence>MRRSAIDHSADILENYKEEFRQVYVNMAKNMKKNMPKQAFKVMIKQAKLGFINERLGAYKQIVNEEEYIQFVRSYGLDITEFGDQHDINIIPDSLMNIRSQISVFEYVFYFDDYELIANRLHNLMRNQFSSFNRLFGNNSAQPSISLFTTLPYDEMDLALRYPVFCVFDQTLMEFESIIYTFQKTNISPQITTEEFAQFEPFRIQGENIPNNAYNLYQLFYSVFVHEEQHIHNLPARLQQHYINTQLIAQIRYQVNNDALIYDDQLTERIEIREEVTIPPQIRQLYIQAPPPEAAGSSGEDGQQAGGSSGEGGQQAAGSSGEGGQQAAGRRRPRNGGDGNGENGQRGRGRRRTNGGRNGRGGRN</sequence>
<organism evidence="2 3">
    <name type="scientific">Meloidogyne floridensis</name>
    <dbReference type="NCBI Taxonomy" id="298350"/>
    <lineage>
        <taxon>Eukaryota</taxon>
        <taxon>Metazoa</taxon>
        <taxon>Ecdysozoa</taxon>
        <taxon>Nematoda</taxon>
        <taxon>Chromadorea</taxon>
        <taxon>Rhabditida</taxon>
        <taxon>Tylenchina</taxon>
        <taxon>Tylenchomorpha</taxon>
        <taxon>Tylenchoidea</taxon>
        <taxon>Meloidogynidae</taxon>
        <taxon>Meloidogyninae</taxon>
        <taxon>Meloidogyne</taxon>
    </lineage>
</organism>
<protein>
    <submittedName>
        <fullName evidence="3">Uncharacterized protein</fullName>
    </submittedName>
</protein>